<dbReference type="InterPro" id="IPR042080">
    <property type="entry name" value="RNA_2'-PTrans_N"/>
</dbReference>
<dbReference type="PANTHER" id="PTHR12684">
    <property type="entry name" value="PUTATIVE PHOSPHOTRANSFERASE"/>
    <property type="match status" value="1"/>
</dbReference>
<sequence>MQSELEPSVDDHRDITNENGPVERSREQAKQWKKERKLQAQQKKQVTASSSNEPTNGTTKPTVSKKSREMPYETQLSKALAYMLRHGAQKEFLAIRPDGYILVDSLLARPKIQKIQKVEQQGTRSPSVADVRSVVDSSDKKRFELVNGSDSEPKATGERLWIRAVQGHSLGEVTDLDMVQITSSNIDQYLAKENGTHYAIHGTDNEAWTKILESQMLKRMQRNHIHLARGLPGSEGVISGMRKSCTRMIYIDMDRVISDGISVEMSSNGVILTSGKQGVLPLSYVTSGEVVWP</sequence>
<comment type="function">
    <text evidence="1">Catalyzes the last step of tRNA splicing, the transfer of the splice junction 2'-phosphate from ligated tRNA to NAD to produce ADP-ribose 1''-2'' cyclic phosphate.</text>
</comment>
<dbReference type="InterPro" id="IPR002745">
    <property type="entry name" value="Ptrans_KptA/Tpt1"/>
</dbReference>
<accession>A0AAF0JMB9</accession>
<dbReference type="GO" id="GO:0006388">
    <property type="term" value="P:tRNA splicing, via endonucleolytic cleavage and ligation"/>
    <property type="evidence" value="ECO:0007669"/>
    <property type="project" value="TreeGrafter"/>
</dbReference>
<dbReference type="InterPro" id="IPR042081">
    <property type="entry name" value="RNA_2'-PTrans_C"/>
</dbReference>
<reference evidence="8" key="1">
    <citation type="submission" date="2023-02" db="EMBL/GenBank/DDBJ databases">
        <title>Mating type loci evolution in Malassezia.</title>
        <authorList>
            <person name="Coelho M.A."/>
        </authorList>
    </citation>
    <scope>NUCLEOTIDE SEQUENCE</scope>
    <source>
        <strain evidence="8">CBS 14136</strain>
    </source>
</reference>
<evidence type="ECO:0000256" key="6">
    <source>
        <dbReference type="ARBA" id="ARBA00047949"/>
    </source>
</evidence>
<dbReference type="EC" id="2.7.1.160" evidence="3"/>
<dbReference type="AlphaFoldDB" id="A0AAF0JMB9"/>
<proteinExistence type="inferred from homology"/>
<organism evidence="8 9">
    <name type="scientific">Malassezia psittaci</name>
    <dbReference type="NCBI Taxonomy" id="1821823"/>
    <lineage>
        <taxon>Eukaryota</taxon>
        <taxon>Fungi</taxon>
        <taxon>Dikarya</taxon>
        <taxon>Basidiomycota</taxon>
        <taxon>Ustilaginomycotina</taxon>
        <taxon>Malasseziomycetes</taxon>
        <taxon>Malasseziales</taxon>
        <taxon>Malasseziaceae</taxon>
        <taxon>Malassezia</taxon>
    </lineage>
</organism>
<dbReference type="GO" id="GO:0000215">
    <property type="term" value="F:tRNA 2'-phosphotransferase activity"/>
    <property type="evidence" value="ECO:0007669"/>
    <property type="project" value="UniProtKB-EC"/>
</dbReference>
<dbReference type="EMBL" id="CP118380">
    <property type="protein sequence ID" value="WFD44986.1"/>
    <property type="molecule type" value="Genomic_DNA"/>
</dbReference>
<keyword evidence="9" id="KW-1185">Reference proteome</keyword>
<protein>
    <recommendedName>
        <fullName evidence="3">2'-phosphotransferase</fullName>
        <ecNumber evidence="3">2.7.1.160</ecNumber>
    </recommendedName>
</protein>
<evidence type="ECO:0000256" key="2">
    <source>
        <dbReference type="ARBA" id="ARBA00009836"/>
    </source>
</evidence>
<name>A0AAF0JMB9_9BASI</name>
<feature type="region of interest" description="Disordered" evidence="7">
    <location>
        <begin position="1"/>
        <end position="71"/>
    </location>
</feature>
<evidence type="ECO:0000256" key="4">
    <source>
        <dbReference type="ARBA" id="ARBA00022679"/>
    </source>
</evidence>
<dbReference type="Proteomes" id="UP001214628">
    <property type="component" value="Chromosome 6"/>
</dbReference>
<keyword evidence="4 8" id="KW-0808">Transferase</keyword>
<evidence type="ECO:0000256" key="1">
    <source>
        <dbReference type="ARBA" id="ARBA00003343"/>
    </source>
</evidence>
<feature type="compositionally biased region" description="Basic and acidic residues" evidence="7">
    <location>
        <begin position="9"/>
        <end position="32"/>
    </location>
</feature>
<keyword evidence="5" id="KW-0520">NAD</keyword>
<evidence type="ECO:0000256" key="7">
    <source>
        <dbReference type="SAM" id="MobiDB-lite"/>
    </source>
</evidence>
<evidence type="ECO:0000313" key="8">
    <source>
        <dbReference type="EMBL" id="WFD44986.1"/>
    </source>
</evidence>
<evidence type="ECO:0000256" key="3">
    <source>
        <dbReference type="ARBA" id="ARBA00012007"/>
    </source>
</evidence>
<dbReference type="SUPFAM" id="SSF56399">
    <property type="entry name" value="ADP-ribosylation"/>
    <property type="match status" value="1"/>
</dbReference>
<gene>
    <name evidence="8" type="primary">TPT1</name>
    <name evidence="8" type="ORF">MPSI1_003662</name>
</gene>
<dbReference type="PANTHER" id="PTHR12684:SF2">
    <property type="entry name" value="TRNA 2'-PHOSPHOTRANSFERASE 1"/>
    <property type="match status" value="1"/>
</dbReference>
<feature type="compositionally biased region" description="Polar residues" evidence="7">
    <location>
        <begin position="39"/>
        <end position="64"/>
    </location>
</feature>
<evidence type="ECO:0000313" key="9">
    <source>
        <dbReference type="Proteomes" id="UP001214628"/>
    </source>
</evidence>
<comment type="similarity">
    <text evidence="2">Belongs to the KptA/TPT1 family.</text>
</comment>
<dbReference type="Gene3D" id="3.20.170.30">
    <property type="match status" value="1"/>
</dbReference>
<comment type="catalytic activity">
    <reaction evidence="6">
        <text>2'-phospho-[ligated tRNA] + NAD(+) = mature tRNA + ADP-alpha-D-ribose 1'',2''-cyclic phosphate + nicotinamide</text>
        <dbReference type="Rhea" id="RHEA:23324"/>
        <dbReference type="Rhea" id="RHEA-COMP:11106"/>
        <dbReference type="Rhea" id="RHEA-COMP:11107"/>
        <dbReference type="ChEBI" id="CHEBI:17154"/>
        <dbReference type="ChEBI" id="CHEBI:57540"/>
        <dbReference type="ChEBI" id="CHEBI:76596"/>
        <dbReference type="ChEBI" id="CHEBI:82883"/>
        <dbReference type="ChEBI" id="CHEBI:85027"/>
        <dbReference type="EC" id="2.7.1.160"/>
    </reaction>
</comment>
<dbReference type="Pfam" id="PF01885">
    <property type="entry name" value="PTS_2-RNA"/>
    <property type="match status" value="1"/>
</dbReference>
<evidence type="ECO:0000256" key="5">
    <source>
        <dbReference type="ARBA" id="ARBA00023027"/>
    </source>
</evidence>
<dbReference type="Gene3D" id="1.10.10.970">
    <property type="entry name" value="RNA 2'-phosphotransferase, Tpt1/KptA family, N-terminal domain"/>
    <property type="match status" value="1"/>
</dbReference>